<sequence length="123" mass="12906">MGAPPKSDAPIITPNDLAEADGILFGFPTRFGMMAAQFKAFLDATGGLWRTQALAGKPAGLFFSTGSQGGGMFEMEKVKGGSPYGAGTYAGDGSRFPSELELEQAFHQGKYFASIAKKLKNSS</sequence>
<dbReference type="Pfam" id="PF03358">
    <property type="entry name" value="FMN_red"/>
    <property type="match status" value="1"/>
</dbReference>
<dbReference type="InterPro" id="IPR005025">
    <property type="entry name" value="FMN_Rdtase-like_dom"/>
</dbReference>
<dbReference type="PANTHER" id="PTHR30546:SF58">
    <property type="entry name" value="NAD(P)H DEHYDROGENASE (QUINONE)"/>
    <property type="match status" value="1"/>
</dbReference>
<evidence type="ECO:0000313" key="6">
    <source>
        <dbReference type="EMBL" id="RRT51688.1"/>
    </source>
</evidence>
<dbReference type="Proteomes" id="UP000287651">
    <property type="component" value="Unassembled WGS sequence"/>
</dbReference>
<dbReference type="InterPro" id="IPR029039">
    <property type="entry name" value="Flavoprotein-like_sf"/>
</dbReference>
<protein>
    <recommendedName>
        <fullName evidence="2">NAD(P)H dehydrogenase (quinone)</fullName>
        <ecNumber evidence="2">1.6.5.2</ecNumber>
    </recommendedName>
</protein>
<organism evidence="6 7">
    <name type="scientific">Ensete ventricosum</name>
    <name type="common">Abyssinian banana</name>
    <name type="synonym">Musa ensete</name>
    <dbReference type="NCBI Taxonomy" id="4639"/>
    <lineage>
        <taxon>Eukaryota</taxon>
        <taxon>Viridiplantae</taxon>
        <taxon>Streptophyta</taxon>
        <taxon>Embryophyta</taxon>
        <taxon>Tracheophyta</taxon>
        <taxon>Spermatophyta</taxon>
        <taxon>Magnoliopsida</taxon>
        <taxon>Liliopsida</taxon>
        <taxon>Zingiberales</taxon>
        <taxon>Musaceae</taxon>
        <taxon>Ensete</taxon>
    </lineage>
</organism>
<dbReference type="EMBL" id="AMZH03012095">
    <property type="protein sequence ID" value="RRT51688.1"/>
    <property type="molecule type" value="Genomic_DNA"/>
</dbReference>
<accession>A0A444F8F5</accession>
<evidence type="ECO:0000256" key="1">
    <source>
        <dbReference type="ARBA" id="ARBA00006961"/>
    </source>
</evidence>
<dbReference type="SUPFAM" id="SSF52218">
    <property type="entry name" value="Flavoproteins"/>
    <property type="match status" value="1"/>
</dbReference>
<dbReference type="EC" id="1.6.5.2" evidence="2"/>
<dbReference type="Gene3D" id="3.40.50.360">
    <property type="match status" value="1"/>
</dbReference>
<reference evidence="6 7" key="1">
    <citation type="journal article" date="2014" name="Agronomy (Basel)">
        <title>A Draft Genome Sequence for Ensete ventricosum, the Drought-Tolerant Tree Against Hunger.</title>
        <authorList>
            <person name="Harrison J."/>
            <person name="Moore K.A."/>
            <person name="Paszkiewicz K."/>
            <person name="Jones T."/>
            <person name="Grant M."/>
            <person name="Ambacheew D."/>
            <person name="Muzemil S."/>
            <person name="Studholme D.J."/>
        </authorList>
    </citation>
    <scope>NUCLEOTIDE SEQUENCE [LARGE SCALE GENOMIC DNA]</scope>
</reference>
<evidence type="ECO:0000256" key="4">
    <source>
        <dbReference type="ARBA" id="ARBA00048983"/>
    </source>
</evidence>
<comment type="catalytic activity">
    <reaction evidence="4">
        <text>a quinone + NADPH + H(+) = a quinol + NADP(+)</text>
        <dbReference type="Rhea" id="RHEA:46164"/>
        <dbReference type="ChEBI" id="CHEBI:15378"/>
        <dbReference type="ChEBI" id="CHEBI:24646"/>
        <dbReference type="ChEBI" id="CHEBI:57783"/>
        <dbReference type="ChEBI" id="CHEBI:58349"/>
        <dbReference type="ChEBI" id="CHEBI:132124"/>
        <dbReference type="EC" id="1.6.5.2"/>
    </reaction>
</comment>
<name>A0A444F8F5_ENSVE</name>
<evidence type="ECO:0000256" key="2">
    <source>
        <dbReference type="ARBA" id="ARBA00012648"/>
    </source>
</evidence>
<evidence type="ECO:0000259" key="5">
    <source>
        <dbReference type="Pfam" id="PF03358"/>
    </source>
</evidence>
<proteinExistence type="inferred from homology"/>
<evidence type="ECO:0000256" key="3">
    <source>
        <dbReference type="ARBA" id="ARBA00047678"/>
    </source>
</evidence>
<dbReference type="GO" id="GO:0003955">
    <property type="term" value="F:NAD(P)H dehydrogenase (quinone) activity"/>
    <property type="evidence" value="ECO:0007669"/>
    <property type="project" value="UniProtKB-EC"/>
</dbReference>
<gene>
    <name evidence="6" type="ORF">B296_00018497</name>
</gene>
<comment type="similarity">
    <text evidence="1">Belongs to the WrbA family.</text>
</comment>
<feature type="domain" description="NADPH-dependent FMN reductase-like" evidence="5">
    <location>
        <begin position="16"/>
        <end position="72"/>
    </location>
</feature>
<comment type="caution">
    <text evidence="6">The sequence shown here is derived from an EMBL/GenBank/DDBJ whole genome shotgun (WGS) entry which is preliminary data.</text>
</comment>
<dbReference type="AlphaFoldDB" id="A0A444F8F5"/>
<evidence type="ECO:0000313" key="7">
    <source>
        <dbReference type="Proteomes" id="UP000287651"/>
    </source>
</evidence>
<comment type="catalytic activity">
    <reaction evidence="3">
        <text>a quinone + NADH + H(+) = a quinol + NAD(+)</text>
        <dbReference type="Rhea" id="RHEA:46160"/>
        <dbReference type="ChEBI" id="CHEBI:15378"/>
        <dbReference type="ChEBI" id="CHEBI:24646"/>
        <dbReference type="ChEBI" id="CHEBI:57540"/>
        <dbReference type="ChEBI" id="CHEBI:57945"/>
        <dbReference type="ChEBI" id="CHEBI:132124"/>
        <dbReference type="EC" id="1.6.5.2"/>
    </reaction>
</comment>
<dbReference type="GO" id="GO:0016020">
    <property type="term" value="C:membrane"/>
    <property type="evidence" value="ECO:0007669"/>
    <property type="project" value="TreeGrafter"/>
</dbReference>
<dbReference type="PANTHER" id="PTHR30546">
    <property type="entry name" value="FLAVODOXIN-RELATED PROTEIN WRBA-RELATED"/>
    <property type="match status" value="1"/>
</dbReference>